<dbReference type="InParanoid" id="A0A165U5B2"/>
<feature type="region of interest" description="Disordered" evidence="5">
    <location>
        <begin position="1"/>
        <end position="121"/>
    </location>
</feature>
<dbReference type="AlphaFoldDB" id="A0A165U5B2"/>
<protein>
    <submittedName>
        <fullName evidence="7">Fip1-domain-containing protein</fullName>
    </submittedName>
</protein>
<keyword evidence="3" id="KW-0507">mRNA processing</keyword>
<keyword evidence="4" id="KW-0539">Nucleus</keyword>
<dbReference type="GO" id="GO:0005634">
    <property type="term" value="C:nucleus"/>
    <property type="evidence" value="ECO:0007669"/>
    <property type="project" value="UniProtKB-SubCell"/>
</dbReference>
<comment type="subcellular location">
    <subcellularLocation>
        <location evidence="1">Nucleus</location>
    </subcellularLocation>
</comment>
<feature type="compositionally biased region" description="Pro residues" evidence="5">
    <location>
        <begin position="373"/>
        <end position="382"/>
    </location>
</feature>
<feature type="compositionally biased region" description="Gly residues" evidence="5">
    <location>
        <begin position="348"/>
        <end position="360"/>
    </location>
</feature>
<name>A0A165U5B2_9AGAM</name>
<dbReference type="Proteomes" id="UP000076761">
    <property type="component" value="Unassembled WGS sequence"/>
</dbReference>
<gene>
    <name evidence="7" type="ORF">NEOLEDRAFT_1130727</name>
</gene>
<dbReference type="OrthoDB" id="1917198at2759"/>
<feature type="domain" description="Pre-mRNA polyadenylation factor Fip1" evidence="6">
    <location>
        <begin position="126"/>
        <end position="167"/>
    </location>
</feature>
<evidence type="ECO:0000256" key="2">
    <source>
        <dbReference type="ARBA" id="ARBA00007459"/>
    </source>
</evidence>
<dbReference type="PANTHER" id="PTHR36884">
    <property type="entry name" value="FIP1[III]-LIKE PROTEIN"/>
    <property type="match status" value="1"/>
</dbReference>
<organism evidence="7 8">
    <name type="scientific">Neolentinus lepideus HHB14362 ss-1</name>
    <dbReference type="NCBI Taxonomy" id="1314782"/>
    <lineage>
        <taxon>Eukaryota</taxon>
        <taxon>Fungi</taxon>
        <taxon>Dikarya</taxon>
        <taxon>Basidiomycota</taxon>
        <taxon>Agaricomycotina</taxon>
        <taxon>Agaricomycetes</taxon>
        <taxon>Gloeophyllales</taxon>
        <taxon>Gloeophyllaceae</taxon>
        <taxon>Neolentinus</taxon>
    </lineage>
</organism>
<dbReference type="InterPro" id="IPR044976">
    <property type="entry name" value="FIPS5/FIPS3-like"/>
</dbReference>
<evidence type="ECO:0000259" key="6">
    <source>
        <dbReference type="Pfam" id="PF05182"/>
    </source>
</evidence>
<dbReference type="PANTHER" id="PTHR36884:SF4">
    <property type="entry name" value="FIP1[III]-LIKE PROTEIN"/>
    <property type="match status" value="1"/>
</dbReference>
<feature type="compositionally biased region" description="Pro residues" evidence="5">
    <location>
        <begin position="97"/>
        <end position="108"/>
    </location>
</feature>
<evidence type="ECO:0000256" key="1">
    <source>
        <dbReference type="ARBA" id="ARBA00004123"/>
    </source>
</evidence>
<dbReference type="EMBL" id="KV425561">
    <property type="protein sequence ID" value="KZT27666.1"/>
    <property type="molecule type" value="Genomic_DNA"/>
</dbReference>
<feature type="compositionally biased region" description="Basic and acidic residues" evidence="5">
    <location>
        <begin position="412"/>
        <end position="424"/>
    </location>
</feature>
<comment type="similarity">
    <text evidence="2">Belongs to the FIP1 family.</text>
</comment>
<sequence>MEPANRSLDFRQNRQSVPRAPSASTSTPAKGAPAPSLTTEYTPRERGDPLNKSLTASSLPSRSTPQATPQPSSIARTPSQPPTSEDQKSGDEGPDPNTLPPAHAPPSHPSINPSQPGTVDGRSIFEYDIQAMADKPWRRPGSDISDWFNYGFDEITWEAYCFRRREMGDVASVMKANVSNFAGMPEDQIASLPPEFRTMIMANVASMGPNPAMMGAAGMGMNMMHPDMAGMMGPMGMGDMNMGMGMQGGQMMQEGMGNGGTPDQGMGEGFGPGAGGPMGMGMGGEFGMPGMQEQNVMGQQMYQSMEGSGTPGPGPNPTPTQPGPGPGVPRGPATPVSYRGRPMQQGTGVRGIRGGYSTGRGRGHVPQSLPVRPASPLPPNVPTGPRNQKYRDKDANAPAVDGLDYGGGGGGAHRDNATPDDDRSSRKRRGSPNGEDRSSKRR</sequence>
<feature type="region of interest" description="Disordered" evidence="5">
    <location>
        <begin position="303"/>
        <end position="442"/>
    </location>
</feature>
<evidence type="ECO:0000313" key="8">
    <source>
        <dbReference type="Proteomes" id="UP000076761"/>
    </source>
</evidence>
<evidence type="ECO:0000256" key="5">
    <source>
        <dbReference type="SAM" id="MobiDB-lite"/>
    </source>
</evidence>
<accession>A0A165U5B2</accession>
<feature type="compositionally biased region" description="Polar residues" evidence="5">
    <location>
        <begin position="52"/>
        <end position="84"/>
    </location>
</feature>
<feature type="compositionally biased region" description="Pro residues" evidence="5">
    <location>
        <begin position="312"/>
        <end position="329"/>
    </location>
</feature>
<reference evidence="7 8" key="1">
    <citation type="journal article" date="2016" name="Mol. Biol. Evol.">
        <title>Comparative Genomics of Early-Diverging Mushroom-Forming Fungi Provides Insights into the Origins of Lignocellulose Decay Capabilities.</title>
        <authorList>
            <person name="Nagy L.G."/>
            <person name="Riley R."/>
            <person name="Tritt A."/>
            <person name="Adam C."/>
            <person name="Daum C."/>
            <person name="Floudas D."/>
            <person name="Sun H."/>
            <person name="Yadav J.S."/>
            <person name="Pangilinan J."/>
            <person name="Larsson K.H."/>
            <person name="Matsuura K."/>
            <person name="Barry K."/>
            <person name="Labutti K."/>
            <person name="Kuo R."/>
            <person name="Ohm R.A."/>
            <person name="Bhattacharya S.S."/>
            <person name="Shirouzu T."/>
            <person name="Yoshinaga Y."/>
            <person name="Martin F.M."/>
            <person name="Grigoriev I.V."/>
            <person name="Hibbett D.S."/>
        </authorList>
    </citation>
    <scope>NUCLEOTIDE SEQUENCE [LARGE SCALE GENOMIC DNA]</scope>
    <source>
        <strain evidence="7 8">HHB14362 ss-1</strain>
    </source>
</reference>
<dbReference type="Pfam" id="PF05182">
    <property type="entry name" value="Fip1"/>
    <property type="match status" value="1"/>
</dbReference>
<proteinExistence type="inferred from homology"/>
<dbReference type="STRING" id="1314782.A0A165U5B2"/>
<evidence type="ECO:0000313" key="7">
    <source>
        <dbReference type="EMBL" id="KZT27666.1"/>
    </source>
</evidence>
<dbReference type="InterPro" id="IPR007854">
    <property type="entry name" value="Fip1_dom"/>
</dbReference>
<keyword evidence="8" id="KW-1185">Reference proteome</keyword>
<evidence type="ECO:0000256" key="4">
    <source>
        <dbReference type="ARBA" id="ARBA00023242"/>
    </source>
</evidence>
<dbReference type="GO" id="GO:0006397">
    <property type="term" value="P:mRNA processing"/>
    <property type="evidence" value="ECO:0007669"/>
    <property type="project" value="UniProtKB-KW"/>
</dbReference>
<evidence type="ECO:0000256" key="3">
    <source>
        <dbReference type="ARBA" id="ARBA00022664"/>
    </source>
</evidence>